<comment type="caution">
    <text evidence="2">The sequence shown here is derived from an EMBL/GenBank/DDBJ whole genome shotgun (WGS) entry which is preliminary data.</text>
</comment>
<dbReference type="EMBL" id="LDAU01000166">
    <property type="protein sequence ID" value="KRX01706.1"/>
    <property type="molecule type" value="Genomic_DNA"/>
</dbReference>
<dbReference type="PROSITE" id="PS51827">
    <property type="entry name" value="XTBD"/>
    <property type="match status" value="1"/>
</dbReference>
<feature type="domain" description="XRN2-binding (XTBD)" evidence="1">
    <location>
        <begin position="36"/>
        <end position="103"/>
    </location>
</feature>
<organism evidence="2 3">
    <name type="scientific">Pseudocohnilembus persalinus</name>
    <name type="common">Ciliate</name>
    <dbReference type="NCBI Taxonomy" id="266149"/>
    <lineage>
        <taxon>Eukaryota</taxon>
        <taxon>Sar</taxon>
        <taxon>Alveolata</taxon>
        <taxon>Ciliophora</taxon>
        <taxon>Intramacronucleata</taxon>
        <taxon>Oligohymenophorea</taxon>
        <taxon>Scuticociliatia</taxon>
        <taxon>Philasterida</taxon>
        <taxon>Pseudocohnilembidae</taxon>
        <taxon>Pseudocohnilembus</taxon>
    </lineage>
</organism>
<dbReference type="InterPro" id="IPR021859">
    <property type="entry name" value="XTBD"/>
</dbReference>
<dbReference type="OrthoDB" id="2359216at2759"/>
<evidence type="ECO:0000313" key="3">
    <source>
        <dbReference type="Proteomes" id="UP000054937"/>
    </source>
</evidence>
<name>A0A0V0QHV2_PSEPJ</name>
<protein>
    <recommendedName>
        <fullName evidence="1">XRN2-binding (XTBD) domain-containing protein</fullName>
    </recommendedName>
</protein>
<evidence type="ECO:0000313" key="2">
    <source>
        <dbReference type="EMBL" id="KRX01706.1"/>
    </source>
</evidence>
<dbReference type="Pfam" id="PF11952">
    <property type="entry name" value="XTBD"/>
    <property type="match status" value="1"/>
</dbReference>
<evidence type="ECO:0000259" key="1">
    <source>
        <dbReference type="PROSITE" id="PS51827"/>
    </source>
</evidence>
<dbReference type="Proteomes" id="UP000054937">
    <property type="component" value="Unassembled WGS sequence"/>
</dbReference>
<accession>A0A0V0QHV2</accession>
<gene>
    <name evidence="2" type="ORF">PPERSA_01576</name>
</gene>
<dbReference type="InParanoid" id="A0A0V0QHV2"/>
<dbReference type="AlphaFoldDB" id="A0A0V0QHV2"/>
<sequence>MEEEIQQNEQNNGQNITNEIQNQQLTKNEQDKIQIPHLPQKKYEVTSKYNKRKQIYELVYKDLQDLDKAICYSNIYANIVFLGNTYSQELTEKVMAYANNLSQ</sequence>
<proteinExistence type="predicted"/>
<keyword evidence="3" id="KW-1185">Reference proteome</keyword>
<reference evidence="2 3" key="1">
    <citation type="journal article" date="2015" name="Sci. Rep.">
        <title>Genome of the facultative scuticociliatosis pathogen Pseudocohnilembus persalinus provides insight into its virulence through horizontal gene transfer.</title>
        <authorList>
            <person name="Xiong J."/>
            <person name="Wang G."/>
            <person name="Cheng J."/>
            <person name="Tian M."/>
            <person name="Pan X."/>
            <person name="Warren A."/>
            <person name="Jiang C."/>
            <person name="Yuan D."/>
            <person name="Miao W."/>
        </authorList>
    </citation>
    <scope>NUCLEOTIDE SEQUENCE [LARGE SCALE GENOMIC DNA]</scope>
    <source>
        <strain evidence="2">36N120E</strain>
    </source>
</reference>